<dbReference type="GO" id="GO:0003743">
    <property type="term" value="F:translation initiation factor activity"/>
    <property type="evidence" value="ECO:0007669"/>
    <property type="project" value="UniProtKB-UniRule"/>
</dbReference>
<gene>
    <name evidence="6" type="primary">infC</name>
    <name evidence="6" type="ORF">KOY49_00715</name>
</gene>
<evidence type="ECO:0000313" key="6">
    <source>
        <dbReference type="EMBL" id="QWQ31543.1"/>
    </source>
</evidence>
<dbReference type="GO" id="GO:0016020">
    <property type="term" value="C:membrane"/>
    <property type="evidence" value="ECO:0007669"/>
    <property type="project" value="TreeGrafter"/>
</dbReference>
<dbReference type="NCBIfam" id="TIGR00168">
    <property type="entry name" value="infC"/>
    <property type="match status" value="1"/>
</dbReference>
<dbReference type="InterPro" id="IPR019814">
    <property type="entry name" value="Translation_initiation_fac_3_N"/>
</dbReference>
<reference evidence="6" key="1">
    <citation type="submission" date="2021-06" db="EMBL/GenBank/DDBJ databases">
        <title>An adapted protocol for Saccharibacteria cultivation: two new species join this phylum of Candidate Phyla Radiations.</title>
        <authorList>
            <person name="Ibrahim A."/>
            <person name="Maatouk M."/>
            <person name="Raoult D."/>
            <person name="Bittar F."/>
        </authorList>
    </citation>
    <scope>NUCLEOTIDE SEQUENCE</scope>
    <source>
        <strain evidence="6">IHU2</strain>
    </source>
</reference>
<organism evidence="6 7">
    <name type="scientific">Candidatus Minimicrobia vallesae</name>
    <dbReference type="NCBI Taxonomy" id="2841264"/>
    <lineage>
        <taxon>Bacteria</taxon>
        <taxon>Candidatus Saccharimonadota</taxon>
        <taxon>Candidatus Saccharimonadota incertae sedis</taxon>
        <taxon>Candidatus Minimicrobia</taxon>
    </lineage>
</organism>
<evidence type="ECO:0000256" key="2">
    <source>
        <dbReference type="ARBA" id="ARBA00022917"/>
    </source>
</evidence>
<keyword evidence="2" id="KW-0648">Protein biosynthesis</keyword>
<dbReference type="RefSeq" id="WP_232736310.1">
    <property type="nucleotide sequence ID" value="NZ_CP076459.1"/>
</dbReference>
<dbReference type="PANTHER" id="PTHR10938">
    <property type="entry name" value="TRANSLATION INITIATION FACTOR IF-3"/>
    <property type="match status" value="1"/>
</dbReference>
<sequence length="100" mass="11308">MLQKGEPEINKSIRINGAIRARELRIIGPDGEQLGIMSLKEALSKANDMNLDLVEISPGANPPVAKIIDWGKYQYQKMKDQQKNRRQAKSGDLKQMRFSV</sequence>
<dbReference type="KEGG" id="mvl:KOY49_00715"/>
<dbReference type="Pfam" id="PF05198">
    <property type="entry name" value="IF3_N"/>
    <property type="match status" value="1"/>
</dbReference>
<keyword evidence="1 6" id="KW-0396">Initiation factor</keyword>
<evidence type="ECO:0000256" key="1">
    <source>
        <dbReference type="ARBA" id="ARBA00022540"/>
    </source>
</evidence>
<dbReference type="Proteomes" id="UP000677117">
    <property type="component" value="Chromosome"/>
</dbReference>
<dbReference type="PANTHER" id="PTHR10938:SF0">
    <property type="entry name" value="TRANSLATION INITIATION FACTOR IF-3, MITOCHONDRIAL"/>
    <property type="match status" value="1"/>
</dbReference>
<proteinExistence type="predicted"/>
<dbReference type="InterPro" id="IPR001288">
    <property type="entry name" value="Translation_initiation_fac_3"/>
</dbReference>
<name>A0A8F1SAR2_9BACT</name>
<accession>A0A8F1SAR2</accession>
<dbReference type="SUPFAM" id="SSF54364">
    <property type="entry name" value="Translation initiation factor IF3, N-terminal domain"/>
    <property type="match status" value="1"/>
</dbReference>
<keyword evidence="7" id="KW-1185">Reference proteome</keyword>
<dbReference type="AlphaFoldDB" id="A0A8F1SAR2"/>
<dbReference type="GO" id="GO:0005829">
    <property type="term" value="C:cytosol"/>
    <property type="evidence" value="ECO:0007669"/>
    <property type="project" value="TreeGrafter"/>
</dbReference>
<feature type="domain" description="Translation initiation factor 3 N-terminal" evidence="5">
    <location>
        <begin position="15"/>
        <end position="83"/>
    </location>
</feature>
<evidence type="ECO:0000313" key="7">
    <source>
        <dbReference type="Proteomes" id="UP000677117"/>
    </source>
</evidence>
<dbReference type="FunFam" id="3.10.20.80:FF:000001">
    <property type="entry name" value="Translation initiation factor IF-3"/>
    <property type="match status" value="1"/>
</dbReference>
<dbReference type="EMBL" id="CP076459">
    <property type="protein sequence ID" value="QWQ31543.1"/>
    <property type="molecule type" value="Genomic_DNA"/>
</dbReference>
<dbReference type="GO" id="GO:0043022">
    <property type="term" value="F:ribosome binding"/>
    <property type="evidence" value="ECO:0007669"/>
    <property type="project" value="TreeGrafter"/>
</dbReference>
<dbReference type="InterPro" id="IPR036787">
    <property type="entry name" value="T_IF-3_N_sf"/>
</dbReference>
<feature type="region of interest" description="Disordered" evidence="4">
    <location>
        <begin position="79"/>
        <end position="100"/>
    </location>
</feature>
<evidence type="ECO:0000256" key="4">
    <source>
        <dbReference type="SAM" id="MobiDB-lite"/>
    </source>
</evidence>
<dbReference type="Gene3D" id="3.10.20.80">
    <property type="entry name" value="Translation initiation factor 3 (IF-3), N-terminal domain"/>
    <property type="match status" value="1"/>
</dbReference>
<evidence type="ECO:0000256" key="3">
    <source>
        <dbReference type="NCBIfam" id="TIGR00168"/>
    </source>
</evidence>
<protein>
    <recommendedName>
        <fullName evidence="3">Translation initiation factor IF-3</fullName>
    </recommendedName>
</protein>
<dbReference type="GO" id="GO:0032790">
    <property type="term" value="P:ribosome disassembly"/>
    <property type="evidence" value="ECO:0007669"/>
    <property type="project" value="TreeGrafter"/>
</dbReference>
<evidence type="ECO:0000259" key="5">
    <source>
        <dbReference type="Pfam" id="PF05198"/>
    </source>
</evidence>